<keyword evidence="8" id="KW-1185">Reference proteome</keyword>
<sequence>MATYSLRQLRYFVATVENGGVAQAARHINISEPSISVAIKDLETSFGMKLFLRHRSSGLSPTAVGRRFYLHAVHLLRHSREFEQKAYGETCLIAGEISLACFDTLAPLYAPHLIASFQQRFPDVSIRLHVGSQERIIEGLRSGIYDIAICYVQGLPSVIEHVALLPDLFAHAVLPQGHRLAEHSAISLSMLANDPLVLLDIWPSNEYFLSLFEKAGVSPRVAYKAPSLDMVRGLVGHGLGISVLVTEPANSQTFDGKEVVTVPLSDRMTPSRTVMAWHGANELTGPTREFLHHCQQTIRTPKQITERMHAHVAHRGHGKHDGPDTFIDDKAVLNDSDALRP</sequence>
<accession>A0ABR7Z348</accession>
<comment type="caution">
    <text evidence="7">The sequence shown here is derived from an EMBL/GenBank/DDBJ whole genome shotgun (WGS) entry which is preliminary data.</text>
</comment>
<dbReference type="EMBL" id="JAAOCA010000017">
    <property type="protein sequence ID" value="MBD1599877.1"/>
    <property type="molecule type" value="Genomic_DNA"/>
</dbReference>
<dbReference type="Pfam" id="PF00126">
    <property type="entry name" value="HTH_1"/>
    <property type="match status" value="1"/>
</dbReference>
<dbReference type="PANTHER" id="PTHR30346">
    <property type="entry name" value="TRANSCRIPTIONAL DUAL REGULATOR HCAR-RELATED"/>
    <property type="match status" value="1"/>
</dbReference>
<keyword evidence="2" id="KW-0805">Transcription regulation</keyword>
<evidence type="ECO:0000259" key="6">
    <source>
        <dbReference type="PROSITE" id="PS50931"/>
    </source>
</evidence>
<reference evidence="7 8" key="1">
    <citation type="journal article" date="2020" name="Insects">
        <title>Bacteria Belonging to Pseudomonas typographi sp. nov. from the Bark Beetle Ips typographus Have Genomic Potential to Aid in the Host Ecology.</title>
        <authorList>
            <person name="Peral-Aranega E."/>
            <person name="Saati-Santamaria Z."/>
            <person name="Kolarik M."/>
            <person name="Rivas R."/>
            <person name="Garcia-Fraile P."/>
        </authorList>
    </citation>
    <scope>NUCLEOTIDE SEQUENCE [LARGE SCALE GENOMIC DNA]</scope>
    <source>
        <strain evidence="7 8">CA3A</strain>
    </source>
</reference>
<dbReference type="Pfam" id="PF03466">
    <property type="entry name" value="LysR_substrate"/>
    <property type="match status" value="1"/>
</dbReference>
<dbReference type="PANTHER" id="PTHR30346:SF0">
    <property type="entry name" value="HCA OPERON TRANSCRIPTIONAL ACTIVATOR HCAR"/>
    <property type="match status" value="1"/>
</dbReference>
<organism evidence="7 8">
    <name type="scientific">Pseudomonas typographi</name>
    <dbReference type="NCBI Taxonomy" id="2715964"/>
    <lineage>
        <taxon>Bacteria</taxon>
        <taxon>Pseudomonadati</taxon>
        <taxon>Pseudomonadota</taxon>
        <taxon>Gammaproteobacteria</taxon>
        <taxon>Pseudomonadales</taxon>
        <taxon>Pseudomonadaceae</taxon>
        <taxon>Pseudomonas</taxon>
    </lineage>
</organism>
<dbReference type="InterPro" id="IPR036388">
    <property type="entry name" value="WH-like_DNA-bd_sf"/>
</dbReference>
<name>A0ABR7Z348_9PSED</name>
<dbReference type="PROSITE" id="PS50931">
    <property type="entry name" value="HTH_LYSR"/>
    <property type="match status" value="1"/>
</dbReference>
<keyword evidence="3" id="KW-0238">DNA-binding</keyword>
<dbReference type="PRINTS" id="PR00039">
    <property type="entry name" value="HTHLYSR"/>
</dbReference>
<dbReference type="SUPFAM" id="SSF53850">
    <property type="entry name" value="Periplasmic binding protein-like II"/>
    <property type="match status" value="1"/>
</dbReference>
<protein>
    <submittedName>
        <fullName evidence="7">LysR family transcriptional regulator</fullName>
    </submittedName>
</protein>
<dbReference type="Gene3D" id="3.40.190.10">
    <property type="entry name" value="Periplasmic binding protein-like II"/>
    <property type="match status" value="2"/>
</dbReference>
<gene>
    <name evidence="7" type="ORF">HAQ05_14365</name>
</gene>
<evidence type="ECO:0000256" key="1">
    <source>
        <dbReference type="ARBA" id="ARBA00009437"/>
    </source>
</evidence>
<dbReference type="InterPro" id="IPR005119">
    <property type="entry name" value="LysR_subst-bd"/>
</dbReference>
<evidence type="ECO:0000256" key="2">
    <source>
        <dbReference type="ARBA" id="ARBA00023015"/>
    </source>
</evidence>
<evidence type="ECO:0000313" key="8">
    <source>
        <dbReference type="Proteomes" id="UP000805841"/>
    </source>
</evidence>
<dbReference type="InterPro" id="IPR000847">
    <property type="entry name" value="LysR_HTH_N"/>
</dbReference>
<dbReference type="Gene3D" id="1.10.10.10">
    <property type="entry name" value="Winged helix-like DNA-binding domain superfamily/Winged helix DNA-binding domain"/>
    <property type="match status" value="1"/>
</dbReference>
<feature type="region of interest" description="Disordered" evidence="5">
    <location>
        <begin position="313"/>
        <end position="341"/>
    </location>
</feature>
<keyword evidence="4" id="KW-0804">Transcription</keyword>
<dbReference type="RefSeq" id="WP_190421705.1">
    <property type="nucleotide sequence ID" value="NZ_JAAOCA010000017.1"/>
</dbReference>
<evidence type="ECO:0000256" key="3">
    <source>
        <dbReference type="ARBA" id="ARBA00023125"/>
    </source>
</evidence>
<dbReference type="Proteomes" id="UP000805841">
    <property type="component" value="Unassembled WGS sequence"/>
</dbReference>
<evidence type="ECO:0000313" key="7">
    <source>
        <dbReference type="EMBL" id="MBD1599877.1"/>
    </source>
</evidence>
<feature type="domain" description="HTH lysR-type" evidence="6">
    <location>
        <begin position="4"/>
        <end position="62"/>
    </location>
</feature>
<comment type="similarity">
    <text evidence="1">Belongs to the LysR transcriptional regulatory family.</text>
</comment>
<dbReference type="SUPFAM" id="SSF46785">
    <property type="entry name" value="Winged helix' DNA-binding domain"/>
    <property type="match status" value="1"/>
</dbReference>
<evidence type="ECO:0000256" key="5">
    <source>
        <dbReference type="SAM" id="MobiDB-lite"/>
    </source>
</evidence>
<dbReference type="InterPro" id="IPR036390">
    <property type="entry name" value="WH_DNA-bd_sf"/>
</dbReference>
<feature type="compositionally biased region" description="Basic and acidic residues" evidence="5">
    <location>
        <begin position="319"/>
        <end position="341"/>
    </location>
</feature>
<proteinExistence type="inferred from homology"/>
<evidence type="ECO:0000256" key="4">
    <source>
        <dbReference type="ARBA" id="ARBA00023163"/>
    </source>
</evidence>